<protein>
    <recommendedName>
        <fullName evidence="4">Divergent polysaccharide deacetylase</fullName>
    </recommendedName>
</protein>
<proteinExistence type="predicted"/>
<dbReference type="Proteomes" id="UP000199412">
    <property type="component" value="Unassembled WGS sequence"/>
</dbReference>
<accession>A0A1G6YKS3</accession>
<dbReference type="Pfam" id="PF04748">
    <property type="entry name" value="Polysacc_deac_2"/>
    <property type="match status" value="1"/>
</dbReference>
<feature type="region of interest" description="Disordered" evidence="1">
    <location>
        <begin position="84"/>
        <end position="107"/>
    </location>
</feature>
<dbReference type="Gene3D" id="3.20.20.370">
    <property type="entry name" value="Glycoside hydrolase/deacetylase"/>
    <property type="match status" value="1"/>
</dbReference>
<dbReference type="SUPFAM" id="SSF88713">
    <property type="entry name" value="Glycoside hydrolase/deacetylase"/>
    <property type="match status" value="1"/>
</dbReference>
<dbReference type="PANTHER" id="PTHR30105">
    <property type="entry name" value="UNCHARACTERIZED YIBQ-RELATED"/>
    <property type="match status" value="1"/>
</dbReference>
<dbReference type="CDD" id="cd10936">
    <property type="entry name" value="CE4_DAC2"/>
    <property type="match status" value="1"/>
</dbReference>
<dbReference type="GO" id="GO:0005975">
    <property type="term" value="P:carbohydrate metabolic process"/>
    <property type="evidence" value="ECO:0007669"/>
    <property type="project" value="InterPro"/>
</dbReference>
<evidence type="ECO:0008006" key="4">
    <source>
        <dbReference type="Google" id="ProtNLM"/>
    </source>
</evidence>
<dbReference type="InterPro" id="IPR011330">
    <property type="entry name" value="Glyco_hydro/deAcase_b/a-brl"/>
</dbReference>
<dbReference type="STRING" id="69960.SAMN05421720_10230"/>
<dbReference type="AlphaFoldDB" id="A0A1G6YKS3"/>
<evidence type="ECO:0000313" key="3">
    <source>
        <dbReference type="Proteomes" id="UP000199412"/>
    </source>
</evidence>
<evidence type="ECO:0000313" key="2">
    <source>
        <dbReference type="EMBL" id="SDD90287.1"/>
    </source>
</evidence>
<reference evidence="2 3" key="1">
    <citation type="submission" date="2016-10" db="EMBL/GenBank/DDBJ databases">
        <authorList>
            <person name="de Groot N.N."/>
        </authorList>
    </citation>
    <scope>NUCLEOTIDE SEQUENCE [LARGE SCALE GENOMIC DNA]</scope>
    <source>
        <strain evidence="2 3">ATCC 700224</strain>
    </source>
</reference>
<dbReference type="InterPro" id="IPR006837">
    <property type="entry name" value="Divergent_DAC"/>
</dbReference>
<organism evidence="2 3">
    <name type="scientific">Rhodospira trueperi</name>
    <dbReference type="NCBI Taxonomy" id="69960"/>
    <lineage>
        <taxon>Bacteria</taxon>
        <taxon>Pseudomonadati</taxon>
        <taxon>Pseudomonadota</taxon>
        <taxon>Alphaproteobacteria</taxon>
        <taxon>Rhodospirillales</taxon>
        <taxon>Rhodospirillaceae</taxon>
        <taxon>Rhodospira</taxon>
    </lineage>
</organism>
<evidence type="ECO:0000256" key="1">
    <source>
        <dbReference type="SAM" id="MobiDB-lite"/>
    </source>
</evidence>
<gene>
    <name evidence="2" type="ORF">SAMN05421720_10230</name>
</gene>
<dbReference type="EMBL" id="FNAP01000002">
    <property type="protein sequence ID" value="SDD90287.1"/>
    <property type="molecule type" value="Genomic_DNA"/>
</dbReference>
<keyword evidence="3" id="KW-1185">Reference proteome</keyword>
<sequence length="386" mass="40295">MLFAVGLIAGLRLRPEAPEAPATTSVPMPPRRPPPGTVTLADVPDASAVRIDMPMAEGASPEVLHAPAAPARVVVPDRSILASRLPEPAPVPGHKPEQGHHPLPGVSPEVSMASNPTPAGAAPALAPAAGPMPITPAGLTTPAAPRAPLWLANALNVPDPGRHPMVAVVIDDLGLDRARTQRVLSLPGPLTLSFMSYAKDLPAQAAAGRARGHERMLHMPMQPSSAGIDPGPGALMVEQAPDEIRRRLERALAGFSGYIGLNNHMGSRFTANAAGMRVVMEVARRRELLFLDSRTTGSSVAPRLAPAAGVPFLERTVFLDHDPQRGAVDRQLAALERLASRHGHAVAIGHPRDATIAALAAWIEPARARGLALVPASAIARFARSA</sequence>
<dbReference type="PANTHER" id="PTHR30105:SF2">
    <property type="entry name" value="DIVERGENT POLYSACCHARIDE DEACETYLASE SUPERFAMILY"/>
    <property type="match status" value="1"/>
</dbReference>
<name>A0A1G6YKS3_9PROT</name>